<evidence type="ECO:0000313" key="15">
    <source>
        <dbReference type="Proteomes" id="UP000599109"/>
    </source>
</evidence>
<dbReference type="GO" id="GO:0016020">
    <property type="term" value="C:membrane"/>
    <property type="evidence" value="ECO:0007669"/>
    <property type="project" value="UniProtKB-SubCell"/>
</dbReference>
<dbReference type="Pfam" id="PF03600">
    <property type="entry name" value="CitMHS"/>
    <property type="match status" value="1"/>
</dbReference>
<feature type="transmembrane region" description="Helical" evidence="12">
    <location>
        <begin position="338"/>
        <end position="363"/>
    </location>
</feature>
<feature type="transmembrane region" description="Helical" evidence="12">
    <location>
        <begin position="302"/>
        <end position="318"/>
    </location>
</feature>
<sequence length="423" mass="44923">MTVAGIPLDFILFALVLLGVAVFHHHTLRVAFWGMVAIAVYKILFGDFNGTPGVAGLTQLLHHEWVTLGNLLGLLLGFALLADHFERSHATDLLPRFLPDDWKGGFVLLVMIAVISSFLDNIAAAMIGGAMAHVLYKGRVHIGFLAAIVAASNAGGAGSVVGDTTTTMMWIAGVRPGQVFEAYAGASVAVLFFGVIAARQQQAFQPIMKDNPGEVRLDYGRLGVVVFMLALAIATNIFLNLRNPQLLTDWPMIGLAVWVALLLTVPLRRPTWSLLPGALRGSIFLLSLVMCAAMMPVKALPAASWSTAFGLGFVSAVFDNIPLTALALRQGGYDWGFLAYAVGFGGSMIWFGSSAGVALCNMYPQGRSVLSWLRGGWHVAVGYVLGYAVLMAVVGWDPDGHAGKPSAPSVESPAPVQTLPAKP</sequence>
<comment type="similarity">
    <text evidence="10">Belongs to the NhaD Na(+)/H(+) (TC 2.A.62) antiporter family.</text>
</comment>
<comment type="subcellular location">
    <subcellularLocation>
        <location evidence="1">Membrane</location>
        <topology evidence="1">Multi-pass membrane protein</topology>
    </subcellularLocation>
</comment>
<evidence type="ECO:0000313" key="14">
    <source>
        <dbReference type="EMBL" id="MBL0390022.1"/>
    </source>
</evidence>
<keyword evidence="8 12" id="KW-0472">Membrane</keyword>
<dbReference type="InterPro" id="IPR004680">
    <property type="entry name" value="Cit_transptr-like_dom"/>
</dbReference>
<dbReference type="AlphaFoldDB" id="A0A936YY28"/>
<feature type="transmembrane region" description="Helical" evidence="12">
    <location>
        <begin position="219"/>
        <end position="239"/>
    </location>
</feature>
<evidence type="ECO:0000256" key="2">
    <source>
        <dbReference type="ARBA" id="ARBA00022448"/>
    </source>
</evidence>
<evidence type="ECO:0000256" key="10">
    <source>
        <dbReference type="ARBA" id="ARBA00025753"/>
    </source>
</evidence>
<evidence type="ECO:0000256" key="3">
    <source>
        <dbReference type="ARBA" id="ARBA00022449"/>
    </source>
</evidence>
<dbReference type="InterPro" id="IPR045016">
    <property type="entry name" value="NhaD-like"/>
</dbReference>
<dbReference type="EMBL" id="JAEQNE010000001">
    <property type="protein sequence ID" value="MBL0390022.1"/>
    <property type="molecule type" value="Genomic_DNA"/>
</dbReference>
<feature type="transmembrane region" description="Helical" evidence="12">
    <location>
        <begin position="30"/>
        <end position="45"/>
    </location>
</feature>
<keyword evidence="7" id="KW-0406">Ion transport</keyword>
<keyword evidence="5 12" id="KW-1133">Transmembrane helix</keyword>
<name>A0A936YY28_9BURK</name>
<keyword evidence="15" id="KW-1185">Reference proteome</keyword>
<evidence type="ECO:0000256" key="12">
    <source>
        <dbReference type="SAM" id="Phobius"/>
    </source>
</evidence>
<proteinExistence type="inferred from homology"/>
<gene>
    <name evidence="14" type="ORF">JJ685_02590</name>
</gene>
<dbReference type="PANTHER" id="PTHR43269:SF2">
    <property type="entry name" value="SODIUM_PROTON ANTIPORTER 1-RELATED"/>
    <property type="match status" value="1"/>
</dbReference>
<keyword evidence="3" id="KW-0050">Antiport</keyword>
<comment type="caution">
    <text evidence="14">The sequence shown here is derived from an EMBL/GenBank/DDBJ whole genome shotgun (WGS) entry which is preliminary data.</text>
</comment>
<feature type="compositionally biased region" description="Low complexity" evidence="11">
    <location>
        <begin position="405"/>
        <end position="416"/>
    </location>
</feature>
<evidence type="ECO:0000256" key="9">
    <source>
        <dbReference type="ARBA" id="ARBA00023201"/>
    </source>
</evidence>
<evidence type="ECO:0000256" key="6">
    <source>
        <dbReference type="ARBA" id="ARBA00023053"/>
    </source>
</evidence>
<dbReference type="GO" id="GO:0006814">
    <property type="term" value="P:sodium ion transport"/>
    <property type="evidence" value="ECO:0007669"/>
    <property type="project" value="UniProtKB-KW"/>
</dbReference>
<evidence type="ECO:0000259" key="13">
    <source>
        <dbReference type="Pfam" id="PF03600"/>
    </source>
</evidence>
<feature type="transmembrane region" description="Helical" evidence="12">
    <location>
        <begin position="65"/>
        <end position="85"/>
    </location>
</feature>
<keyword evidence="9" id="KW-0739">Sodium transport</keyword>
<evidence type="ECO:0000256" key="4">
    <source>
        <dbReference type="ARBA" id="ARBA00022692"/>
    </source>
</evidence>
<evidence type="ECO:0000256" key="11">
    <source>
        <dbReference type="SAM" id="MobiDB-lite"/>
    </source>
</evidence>
<feature type="transmembrane region" description="Helical" evidence="12">
    <location>
        <begin position="375"/>
        <end position="396"/>
    </location>
</feature>
<evidence type="ECO:0000256" key="8">
    <source>
        <dbReference type="ARBA" id="ARBA00023136"/>
    </source>
</evidence>
<feature type="domain" description="Citrate transporter-like" evidence="13">
    <location>
        <begin position="39"/>
        <end position="309"/>
    </location>
</feature>
<evidence type="ECO:0000256" key="5">
    <source>
        <dbReference type="ARBA" id="ARBA00022989"/>
    </source>
</evidence>
<dbReference type="RefSeq" id="WP_201672600.1">
    <property type="nucleotide sequence ID" value="NZ_JAEQNE010000001.1"/>
</dbReference>
<feature type="transmembrane region" description="Helical" evidence="12">
    <location>
        <begin position="182"/>
        <end position="199"/>
    </location>
</feature>
<dbReference type="PANTHER" id="PTHR43269">
    <property type="entry name" value="SODIUM/PROTON ANTIPORTER 1-RELATED"/>
    <property type="match status" value="1"/>
</dbReference>
<feature type="transmembrane region" description="Helical" evidence="12">
    <location>
        <begin position="142"/>
        <end position="161"/>
    </location>
</feature>
<evidence type="ECO:0000256" key="1">
    <source>
        <dbReference type="ARBA" id="ARBA00004141"/>
    </source>
</evidence>
<accession>A0A936YY28</accession>
<feature type="transmembrane region" description="Helical" evidence="12">
    <location>
        <begin position="246"/>
        <end position="265"/>
    </location>
</feature>
<feature type="transmembrane region" description="Helical" evidence="12">
    <location>
        <begin position="277"/>
        <end position="295"/>
    </location>
</feature>
<feature type="transmembrane region" description="Helical" evidence="12">
    <location>
        <begin position="6"/>
        <end position="23"/>
    </location>
</feature>
<organism evidence="14 15">
    <name type="scientific">Ramlibacter monticola</name>
    <dbReference type="NCBI Taxonomy" id="1926872"/>
    <lineage>
        <taxon>Bacteria</taxon>
        <taxon>Pseudomonadati</taxon>
        <taxon>Pseudomonadota</taxon>
        <taxon>Betaproteobacteria</taxon>
        <taxon>Burkholderiales</taxon>
        <taxon>Comamonadaceae</taxon>
        <taxon>Ramlibacter</taxon>
    </lineage>
</organism>
<evidence type="ECO:0000256" key="7">
    <source>
        <dbReference type="ARBA" id="ARBA00023065"/>
    </source>
</evidence>
<reference evidence="14 15" key="1">
    <citation type="journal article" date="2017" name="Int. J. Syst. Evol. Microbiol.">
        <title>Ramlibacter monticola sp. nov., isolated from forest soil.</title>
        <authorList>
            <person name="Chaudhary D.K."/>
            <person name="Kim J."/>
        </authorList>
    </citation>
    <scope>NUCLEOTIDE SEQUENCE [LARGE SCALE GENOMIC DNA]</scope>
    <source>
        <strain evidence="14 15">KACC 19175</strain>
    </source>
</reference>
<keyword evidence="4 12" id="KW-0812">Transmembrane</keyword>
<dbReference type="GO" id="GO:0015297">
    <property type="term" value="F:antiporter activity"/>
    <property type="evidence" value="ECO:0007669"/>
    <property type="project" value="UniProtKB-KW"/>
</dbReference>
<feature type="region of interest" description="Disordered" evidence="11">
    <location>
        <begin position="403"/>
        <end position="423"/>
    </location>
</feature>
<protein>
    <submittedName>
        <fullName evidence="14">Citrate transporter</fullName>
    </submittedName>
</protein>
<dbReference type="Proteomes" id="UP000599109">
    <property type="component" value="Unassembled WGS sequence"/>
</dbReference>
<keyword evidence="6" id="KW-0915">Sodium</keyword>
<keyword evidence="2" id="KW-0813">Transport</keyword>
<feature type="transmembrane region" description="Helical" evidence="12">
    <location>
        <begin position="106"/>
        <end position="136"/>
    </location>
</feature>